<dbReference type="Pfam" id="PF11911">
    <property type="entry name" value="DUF3429"/>
    <property type="match status" value="1"/>
</dbReference>
<gene>
    <name evidence="2" type="ORF">JKL49_09180</name>
</gene>
<comment type="caution">
    <text evidence="2">The sequence shown here is derived from an EMBL/GenBank/DDBJ whole genome shotgun (WGS) entry which is preliminary data.</text>
</comment>
<feature type="transmembrane region" description="Helical" evidence="1">
    <location>
        <begin position="130"/>
        <end position="151"/>
    </location>
</feature>
<keyword evidence="1" id="KW-0472">Membrane</keyword>
<dbReference type="InterPro" id="IPR021836">
    <property type="entry name" value="DUF3429"/>
</dbReference>
<protein>
    <submittedName>
        <fullName evidence="2">DUF3429 domain-containing protein</fullName>
    </submittedName>
</protein>
<evidence type="ECO:0000313" key="2">
    <source>
        <dbReference type="EMBL" id="MBR7619558.1"/>
    </source>
</evidence>
<proteinExistence type="predicted"/>
<accession>A0A941D2B7</accession>
<feature type="transmembrane region" description="Helical" evidence="1">
    <location>
        <begin position="18"/>
        <end position="38"/>
    </location>
</feature>
<sequence length="153" mass="15593">MTAPPDTGRSRRAIPPVVLTYGVLGLAPFLAPPLVGLLSPDLSRLAATGLALYGGLILSFLGGARWGIAVAEDQPRASTVTLAMIPTLVGLALLLLPPAAQTAKLVGLAAALSFHLVWDLRSLGLPSWYAALRTLLTAGAVVGLVAGAVLLRG</sequence>
<feature type="transmembrane region" description="Helical" evidence="1">
    <location>
        <begin position="77"/>
        <end position="95"/>
    </location>
</feature>
<dbReference type="RefSeq" id="WP_215339906.1">
    <property type="nucleotide sequence ID" value="NZ_JAGSGD010000001.1"/>
</dbReference>
<name>A0A941D2B7_9CAUL</name>
<dbReference type="Proteomes" id="UP000622580">
    <property type="component" value="Unassembled WGS sequence"/>
</dbReference>
<keyword evidence="3" id="KW-1185">Reference proteome</keyword>
<keyword evidence="1" id="KW-0812">Transmembrane</keyword>
<dbReference type="PANTHER" id="PTHR15887:SF1">
    <property type="entry name" value="TRANSMEMBRANE PROTEIN 69"/>
    <property type="match status" value="1"/>
</dbReference>
<dbReference type="EMBL" id="JAGSGD010000001">
    <property type="protein sequence ID" value="MBR7619558.1"/>
    <property type="molecule type" value="Genomic_DNA"/>
</dbReference>
<evidence type="ECO:0000256" key="1">
    <source>
        <dbReference type="SAM" id="Phobius"/>
    </source>
</evidence>
<dbReference type="PANTHER" id="PTHR15887">
    <property type="entry name" value="TRANSMEMBRANE PROTEIN 69"/>
    <property type="match status" value="1"/>
</dbReference>
<keyword evidence="1" id="KW-1133">Transmembrane helix</keyword>
<evidence type="ECO:0000313" key="3">
    <source>
        <dbReference type="Proteomes" id="UP000622580"/>
    </source>
</evidence>
<reference evidence="2" key="1">
    <citation type="submission" date="2021-04" db="EMBL/GenBank/DDBJ databases">
        <title>Draft genome assembly of strain Phenylobacterium sp. 20VBR1 using MiniION and Illumina platforms.</title>
        <authorList>
            <person name="Thomas F.A."/>
            <person name="Krishnan K.P."/>
            <person name="Sinha R.K."/>
        </authorList>
    </citation>
    <scope>NUCLEOTIDE SEQUENCE</scope>
    <source>
        <strain evidence="2">20VBR1</strain>
    </source>
</reference>
<feature type="transmembrane region" description="Helical" evidence="1">
    <location>
        <begin position="50"/>
        <end position="71"/>
    </location>
</feature>
<dbReference type="AlphaFoldDB" id="A0A941D2B7"/>
<organism evidence="2 3">
    <name type="scientific">Phenylobacterium glaciei</name>
    <dbReference type="NCBI Taxonomy" id="2803784"/>
    <lineage>
        <taxon>Bacteria</taxon>
        <taxon>Pseudomonadati</taxon>
        <taxon>Pseudomonadota</taxon>
        <taxon>Alphaproteobacteria</taxon>
        <taxon>Caulobacterales</taxon>
        <taxon>Caulobacteraceae</taxon>
        <taxon>Phenylobacterium</taxon>
    </lineage>
</organism>